<dbReference type="PROSITE" id="PS51819">
    <property type="entry name" value="VOC"/>
    <property type="match status" value="1"/>
</dbReference>
<reference evidence="3" key="1">
    <citation type="submission" date="2017-04" db="EMBL/GenBank/DDBJ databases">
        <title>Function of individual gut microbiota members based on whole genome sequencing of pure cultures obtained from chicken caecum.</title>
        <authorList>
            <person name="Medvecky M."/>
            <person name="Cejkova D."/>
            <person name="Polansky O."/>
            <person name="Karasova D."/>
            <person name="Kubasova T."/>
            <person name="Cizek A."/>
            <person name="Rychlik I."/>
        </authorList>
    </citation>
    <scope>NUCLEOTIDE SEQUENCE [LARGE SCALE GENOMIC DNA]</scope>
    <source>
        <strain evidence="3">An149</strain>
    </source>
</reference>
<dbReference type="EMBL" id="NFLB01000010">
    <property type="protein sequence ID" value="OUQ04577.1"/>
    <property type="molecule type" value="Genomic_DNA"/>
</dbReference>
<dbReference type="AlphaFoldDB" id="A0A1Y4QH77"/>
<dbReference type="Proteomes" id="UP000196258">
    <property type="component" value="Unassembled WGS sequence"/>
</dbReference>
<evidence type="ECO:0000313" key="2">
    <source>
        <dbReference type="EMBL" id="OUQ04577.1"/>
    </source>
</evidence>
<dbReference type="SUPFAM" id="SSF54593">
    <property type="entry name" value="Glyoxalase/Bleomycin resistance protein/Dihydroxybiphenyl dioxygenase"/>
    <property type="match status" value="1"/>
</dbReference>
<dbReference type="CDD" id="cd06587">
    <property type="entry name" value="VOC"/>
    <property type="match status" value="1"/>
</dbReference>
<name>A0A1Y4QH77_9FIRM</name>
<dbReference type="InterPro" id="IPR037523">
    <property type="entry name" value="VOC_core"/>
</dbReference>
<dbReference type="RefSeq" id="WP_087257044.1">
    <property type="nucleotide sequence ID" value="NZ_JAGZXW010000001.1"/>
</dbReference>
<dbReference type="InterPro" id="IPR029068">
    <property type="entry name" value="Glyas_Bleomycin-R_OHBP_Dase"/>
</dbReference>
<evidence type="ECO:0000313" key="3">
    <source>
        <dbReference type="Proteomes" id="UP000196258"/>
    </source>
</evidence>
<accession>A0A1Y4QH77</accession>
<dbReference type="Pfam" id="PF12681">
    <property type="entry name" value="Glyoxalase_2"/>
    <property type="match status" value="1"/>
</dbReference>
<sequence>MKLATTYICVEDIEKSLHFYKALLQQEPLYCNDNRWITFDCGNLVSLYNRKYDEKLIKETDLIHFNQAYLDDFNKLDSPKKNNVVILNFEVDDLKEEYKRIKDLAIGDVSEILYVNVHLPYYYFNVIDPDGNVLEITGKYEV</sequence>
<organism evidence="2 3">
    <name type="scientific">Thomasclavelia spiroformis</name>
    <dbReference type="NCBI Taxonomy" id="29348"/>
    <lineage>
        <taxon>Bacteria</taxon>
        <taxon>Bacillati</taxon>
        <taxon>Bacillota</taxon>
        <taxon>Erysipelotrichia</taxon>
        <taxon>Erysipelotrichales</taxon>
        <taxon>Coprobacillaceae</taxon>
        <taxon>Thomasclavelia</taxon>
    </lineage>
</organism>
<dbReference type="Gene3D" id="3.10.180.10">
    <property type="entry name" value="2,3-Dihydroxybiphenyl 1,2-Dioxygenase, domain 1"/>
    <property type="match status" value="1"/>
</dbReference>
<gene>
    <name evidence="2" type="ORF">B5E91_09285</name>
</gene>
<proteinExistence type="predicted"/>
<comment type="caution">
    <text evidence="2">The sequence shown here is derived from an EMBL/GenBank/DDBJ whole genome shotgun (WGS) entry which is preliminary data.</text>
</comment>
<evidence type="ECO:0000259" key="1">
    <source>
        <dbReference type="PROSITE" id="PS51819"/>
    </source>
</evidence>
<feature type="domain" description="VOC" evidence="1">
    <location>
        <begin position="2"/>
        <end position="139"/>
    </location>
</feature>
<protein>
    <recommendedName>
        <fullName evidence="1">VOC domain-containing protein</fullName>
    </recommendedName>
</protein>
<dbReference type="InterPro" id="IPR025870">
    <property type="entry name" value="Glyoxalase-like_dom"/>
</dbReference>